<dbReference type="GeneID" id="66072969"/>
<gene>
    <name evidence="1" type="ORF">E1B28_003893</name>
</gene>
<evidence type="ECO:0000313" key="1">
    <source>
        <dbReference type="EMBL" id="KAG7096460.1"/>
    </source>
</evidence>
<protein>
    <recommendedName>
        <fullName evidence="3">Protein kinase domain-containing protein</fullName>
    </recommendedName>
</protein>
<organism evidence="1 2">
    <name type="scientific">Marasmius oreades</name>
    <name type="common">fairy-ring Marasmius</name>
    <dbReference type="NCBI Taxonomy" id="181124"/>
    <lineage>
        <taxon>Eukaryota</taxon>
        <taxon>Fungi</taxon>
        <taxon>Dikarya</taxon>
        <taxon>Basidiomycota</taxon>
        <taxon>Agaricomycotina</taxon>
        <taxon>Agaricomycetes</taxon>
        <taxon>Agaricomycetidae</taxon>
        <taxon>Agaricales</taxon>
        <taxon>Marasmiineae</taxon>
        <taxon>Marasmiaceae</taxon>
        <taxon>Marasmius</taxon>
    </lineage>
</organism>
<dbReference type="RefSeq" id="XP_043012930.1">
    <property type="nucleotide sequence ID" value="XM_043148335.1"/>
</dbReference>
<proteinExistence type="predicted"/>
<sequence>MITTATTTCNGAALEALPHSIRVSGVPFNPSSQSQISSCLFSSLLIKNIASSTLGPLSLSLQRNETFPAPRFIAGHPDGPNTTDPPGWLIDPTKPHSNTLVVELEEKLGAGRTGIAYSARIVDGGSSIPGSPRPTHVCIKFAKPYHCRSLAREAWFYDQLPEEQNFQGIITPRYYGFFTSSLSDTSTIVPWEEGEVDMSLTAPEDYDEEGDPHPDFLPEDRLESTGVVVNDAYTSSSWYDWSADPKNPLVSVLVLEKLGGVFKWGKGNSSQAAVRDMSDLEEIMTDLTAAYILHADVRRLNFLKAPEDSSSICPRHGHAHRHRVIDFDRSFKTDENVMQWDTWWREMNVATMGYPQFGVTLSSRGIFDRIVYRRVDLFCST</sequence>
<dbReference type="EMBL" id="CM032182">
    <property type="protein sequence ID" value="KAG7096460.1"/>
    <property type="molecule type" value="Genomic_DNA"/>
</dbReference>
<keyword evidence="2" id="KW-1185">Reference proteome</keyword>
<accession>A0A9P7UXH7</accession>
<reference evidence="1" key="1">
    <citation type="journal article" date="2021" name="Genome Biol. Evol.">
        <title>The assembled and annotated genome of the fairy-ring fungus Marasmius oreades.</title>
        <authorList>
            <person name="Hiltunen M."/>
            <person name="Ament-Velasquez S.L."/>
            <person name="Johannesson H."/>
        </authorList>
    </citation>
    <scope>NUCLEOTIDE SEQUENCE</scope>
    <source>
        <strain evidence="1">03SP1</strain>
    </source>
</reference>
<dbReference type="AlphaFoldDB" id="A0A9P7UXH7"/>
<evidence type="ECO:0000313" key="2">
    <source>
        <dbReference type="Proteomes" id="UP001049176"/>
    </source>
</evidence>
<dbReference type="KEGG" id="more:E1B28_003893"/>
<dbReference type="Proteomes" id="UP001049176">
    <property type="component" value="Chromosome 2"/>
</dbReference>
<evidence type="ECO:0008006" key="3">
    <source>
        <dbReference type="Google" id="ProtNLM"/>
    </source>
</evidence>
<comment type="caution">
    <text evidence="1">The sequence shown here is derived from an EMBL/GenBank/DDBJ whole genome shotgun (WGS) entry which is preliminary data.</text>
</comment>
<dbReference type="OrthoDB" id="3067876at2759"/>
<name>A0A9P7UXH7_9AGAR</name>